<dbReference type="Gene3D" id="2.40.70.10">
    <property type="entry name" value="Acid Proteases"/>
    <property type="match status" value="1"/>
</dbReference>
<evidence type="ECO:0008006" key="3">
    <source>
        <dbReference type="Google" id="ProtNLM"/>
    </source>
</evidence>
<proteinExistence type="predicted"/>
<dbReference type="CDD" id="cd00303">
    <property type="entry name" value="retropepsin_like"/>
    <property type="match status" value="1"/>
</dbReference>
<organism evidence="1 2">
    <name type="scientific">Vitis vinifera</name>
    <name type="common">Grape</name>
    <dbReference type="NCBI Taxonomy" id="29760"/>
    <lineage>
        <taxon>Eukaryota</taxon>
        <taxon>Viridiplantae</taxon>
        <taxon>Streptophyta</taxon>
        <taxon>Embryophyta</taxon>
        <taxon>Tracheophyta</taxon>
        <taxon>Spermatophyta</taxon>
        <taxon>Magnoliopsida</taxon>
        <taxon>eudicotyledons</taxon>
        <taxon>Gunneridae</taxon>
        <taxon>Pentapetalae</taxon>
        <taxon>rosids</taxon>
        <taxon>Vitales</taxon>
        <taxon>Vitaceae</taxon>
        <taxon>Viteae</taxon>
        <taxon>Vitis</taxon>
    </lineage>
</organism>
<evidence type="ECO:0000313" key="1">
    <source>
        <dbReference type="EMBL" id="RVW89734.1"/>
    </source>
</evidence>
<dbReference type="PANTHER" id="PTHR33067:SF32">
    <property type="entry name" value="ASPARTIC PEPTIDASE DDI1-TYPE DOMAIN-CONTAINING PROTEIN"/>
    <property type="match status" value="1"/>
</dbReference>
<evidence type="ECO:0000313" key="2">
    <source>
        <dbReference type="Proteomes" id="UP000288805"/>
    </source>
</evidence>
<dbReference type="PANTHER" id="PTHR33067">
    <property type="entry name" value="RNA-DIRECTED DNA POLYMERASE-RELATED"/>
    <property type="match status" value="1"/>
</dbReference>
<dbReference type="Proteomes" id="UP000288805">
    <property type="component" value="Unassembled WGS sequence"/>
</dbReference>
<comment type="caution">
    <text evidence="1">The sequence shown here is derived from an EMBL/GenBank/DDBJ whole genome shotgun (WGS) entry which is preliminary data.</text>
</comment>
<dbReference type="SUPFAM" id="SSF50630">
    <property type="entry name" value="Acid proteases"/>
    <property type="match status" value="1"/>
</dbReference>
<name>A0A438HZ40_VITVI</name>
<protein>
    <recommendedName>
        <fullName evidence="3">Aspartic peptidase DDI1-type domain-containing protein</fullName>
    </recommendedName>
</protein>
<dbReference type="InterPro" id="IPR021109">
    <property type="entry name" value="Peptidase_aspartic_dom_sf"/>
</dbReference>
<dbReference type="EMBL" id="QGNW01000161">
    <property type="protein sequence ID" value="RVW89734.1"/>
    <property type="molecule type" value="Genomic_DNA"/>
</dbReference>
<accession>A0A438HZ40</accession>
<gene>
    <name evidence="1" type="ORF">CK203_047246</name>
</gene>
<sequence length="188" mass="21400">MSNMQSQGLPTSTQCKRKESFLLNLIKIPRVSMKWRLKRENLQSVDEEPERIVIKEDMMKNTCSTFPQALHDKKETNNASKIFEVLRQVKCKSPMKYKDPGCPTILVSIEGTCVEKALLDLGASVNLLPYSIYKQLGLGKLKPTSITLYLADRSMKIPRGMIEDVLVQVDKFYYPVDFVVLDADPVVK</sequence>
<reference evidence="1 2" key="1">
    <citation type="journal article" date="2018" name="PLoS Genet.">
        <title>Population sequencing reveals clonal diversity and ancestral inbreeding in the grapevine cultivar Chardonnay.</title>
        <authorList>
            <person name="Roach M.J."/>
            <person name="Johnson D.L."/>
            <person name="Bohlmann J."/>
            <person name="van Vuuren H.J."/>
            <person name="Jones S.J."/>
            <person name="Pretorius I.S."/>
            <person name="Schmidt S.A."/>
            <person name="Borneman A.R."/>
        </authorList>
    </citation>
    <scope>NUCLEOTIDE SEQUENCE [LARGE SCALE GENOMIC DNA]</scope>
    <source>
        <strain evidence="2">cv. Chardonnay</strain>
        <tissue evidence="1">Leaf</tissue>
    </source>
</reference>
<dbReference type="AlphaFoldDB" id="A0A438HZ40"/>